<evidence type="ECO:0000313" key="3">
    <source>
        <dbReference type="Proteomes" id="UP000486602"/>
    </source>
</evidence>
<organism evidence="2 3">
    <name type="scientific">Cryomorpha ignava</name>
    <dbReference type="NCBI Taxonomy" id="101383"/>
    <lineage>
        <taxon>Bacteria</taxon>
        <taxon>Pseudomonadati</taxon>
        <taxon>Bacteroidota</taxon>
        <taxon>Flavobacteriia</taxon>
        <taxon>Flavobacteriales</taxon>
        <taxon>Cryomorphaceae</taxon>
        <taxon>Cryomorpha</taxon>
    </lineage>
</organism>
<dbReference type="InterPro" id="IPR019861">
    <property type="entry name" value="PorP/SprF_Bacteroidetes"/>
</dbReference>
<protein>
    <submittedName>
        <fullName evidence="2">Type IX secretion system membrane protein PorP/SprF</fullName>
    </submittedName>
</protein>
<dbReference type="EMBL" id="JAAGVY010000001">
    <property type="protein sequence ID" value="NEN21969.1"/>
    <property type="molecule type" value="Genomic_DNA"/>
</dbReference>
<dbReference type="Proteomes" id="UP000486602">
    <property type="component" value="Unassembled WGS sequence"/>
</dbReference>
<reference evidence="2 3" key="1">
    <citation type="submission" date="2020-02" db="EMBL/GenBank/DDBJ databases">
        <title>Out from the shadows clarifying the taxonomy of the family Cryomorphaceae and related taxa by utilizing the GTDB taxonomic framework.</title>
        <authorList>
            <person name="Bowman J.P."/>
        </authorList>
    </citation>
    <scope>NUCLEOTIDE SEQUENCE [LARGE SCALE GENOMIC DNA]</scope>
    <source>
        <strain evidence="2 3">QSSC 1-22</strain>
    </source>
</reference>
<accession>A0A7K3WK12</accession>
<dbReference type="RefSeq" id="WP_163282690.1">
    <property type="nucleotide sequence ID" value="NZ_JAAGVY010000001.1"/>
</dbReference>
<gene>
    <name evidence="2" type="ORF">G3O08_00430</name>
</gene>
<keyword evidence="3" id="KW-1185">Reference proteome</keyword>
<comment type="caution">
    <text evidence="2">The sequence shown here is derived from an EMBL/GenBank/DDBJ whole genome shotgun (WGS) entry which is preliminary data.</text>
</comment>
<name>A0A7K3WK12_9FLAO</name>
<dbReference type="NCBIfam" id="TIGR03519">
    <property type="entry name" value="T9SS_PorP_fam"/>
    <property type="match status" value="1"/>
</dbReference>
<sequence length="315" mass="34776">MKNSSVFKLALLTIGLVSAAGAYAQQQPLYTMYMWNQLVVNPAYAGSREAITASAVWREQWVGLDGAPSTQVISIHSPLPNEKIGLGLTVQNDHIGPSNNTGVWGDFAYRIQTSEKAKLSFGLRAGFGIHQANLRDLDNIDANDPAFTKNVENNLLPNFGFGAYYYGNRGYVGISSPTILENELNSGNNPGSKGEDLNNRHYYLLAGYVFSLSQDSVGVMFKPSVVVRAVNGAPVSFDVSANFLIKQKLWLGAAYRYQDAVAAIVSFQFTDHLQAGYSYDFGTSNLRNYHNGSHEIMLTYDFFSKDVKTKNPRYF</sequence>
<evidence type="ECO:0000256" key="1">
    <source>
        <dbReference type="SAM" id="SignalP"/>
    </source>
</evidence>
<feature type="signal peptide" evidence="1">
    <location>
        <begin position="1"/>
        <end position="24"/>
    </location>
</feature>
<keyword evidence="1" id="KW-0732">Signal</keyword>
<feature type="chain" id="PRO_5029452920" evidence="1">
    <location>
        <begin position="25"/>
        <end position="315"/>
    </location>
</feature>
<evidence type="ECO:0000313" key="2">
    <source>
        <dbReference type="EMBL" id="NEN21969.1"/>
    </source>
</evidence>
<proteinExistence type="predicted"/>
<dbReference type="AlphaFoldDB" id="A0A7K3WK12"/>
<dbReference type="Pfam" id="PF11751">
    <property type="entry name" value="PorP_SprF"/>
    <property type="match status" value="1"/>
</dbReference>